<dbReference type="CDD" id="cd11065">
    <property type="entry name" value="CYP64-like"/>
    <property type="match status" value="1"/>
</dbReference>
<evidence type="ECO:0000256" key="5">
    <source>
        <dbReference type="ARBA" id="ARBA00022723"/>
    </source>
</evidence>
<sequence length="537" mass="60716">MSTSTLVYVLSALCIPVIIRYSQTRGARARIRHPPSPKSWPLVGNLLSIPSGVEWIAYMKLGQLLNSDVIYLSMLGQRIIVLNSARAASDLLDKRSASYSDRMCPPMIKDPSLFYWPGNLSVIGYTNRWRQCRRVTNDTLNSRVIVRYYELLVNQAHSLLQRLAEVSNDAPAFDQVTQILFFTTASSLFELSYGYHLQGSNDPFYVEGKIAVDNICEAAMYTNFLVNLFPALSYLPEWLPGMGWKRMAKRWRVQKDNAITAPYEWTKAQVAAGTAEPSMLNHCLQNRHQVSEPDEAEREDILKDVAQSVNGAGTDTSSNVLVKFVAAMVLNPAAQTKAQQELDDVLGPVTLPTFSDRERLPYIRNLIKEVMRWHPVAPLGEPLYFFSITRQLSFPMDSGLPHMCYQDDNYRGYNIEKGTIVLGNIWAMSRDESVYYDPEAFNPDRYLDPMVPELPSFGWGRRKCPGIHLAEASLFITIVSMLATFTFSKKKDENGMEITPIVESTDNAIVLGLNPFEFDVTARSAKHRQLIESTRSH</sequence>
<evidence type="ECO:0008006" key="13">
    <source>
        <dbReference type="Google" id="ProtNLM"/>
    </source>
</evidence>
<evidence type="ECO:0000256" key="6">
    <source>
        <dbReference type="ARBA" id="ARBA00023002"/>
    </source>
</evidence>
<protein>
    <recommendedName>
        <fullName evidence="13">O-methylsterigmatocystin oxidoreductase</fullName>
    </recommendedName>
</protein>
<evidence type="ECO:0000313" key="11">
    <source>
        <dbReference type="EMBL" id="CAE6452393.1"/>
    </source>
</evidence>
<keyword evidence="7 9" id="KW-0408">Iron</keyword>
<evidence type="ECO:0000256" key="4">
    <source>
        <dbReference type="ARBA" id="ARBA00022617"/>
    </source>
</evidence>
<comment type="cofactor">
    <cofactor evidence="1 9">
        <name>heme</name>
        <dbReference type="ChEBI" id="CHEBI:30413"/>
    </cofactor>
</comment>
<keyword evidence="6 10" id="KW-0560">Oxidoreductase</keyword>
<evidence type="ECO:0000256" key="10">
    <source>
        <dbReference type="RuleBase" id="RU000461"/>
    </source>
</evidence>
<dbReference type="Gene3D" id="1.10.630.10">
    <property type="entry name" value="Cytochrome P450"/>
    <property type="match status" value="1"/>
</dbReference>
<evidence type="ECO:0000313" key="12">
    <source>
        <dbReference type="Proteomes" id="UP000663853"/>
    </source>
</evidence>
<accession>A0A8H3BAS4</accession>
<keyword evidence="8 10" id="KW-0503">Monooxygenase</keyword>
<dbReference type="AlphaFoldDB" id="A0A8H3BAS4"/>
<dbReference type="EMBL" id="CAJMXA010001145">
    <property type="protein sequence ID" value="CAE6452393.1"/>
    <property type="molecule type" value="Genomic_DNA"/>
</dbReference>
<dbReference type="PROSITE" id="PS00086">
    <property type="entry name" value="CYTOCHROME_P450"/>
    <property type="match status" value="1"/>
</dbReference>
<dbReference type="GO" id="GO:0005506">
    <property type="term" value="F:iron ion binding"/>
    <property type="evidence" value="ECO:0007669"/>
    <property type="project" value="InterPro"/>
</dbReference>
<dbReference type="PRINTS" id="PR00385">
    <property type="entry name" value="P450"/>
</dbReference>
<organism evidence="11 12">
    <name type="scientific">Rhizoctonia solani</name>
    <dbReference type="NCBI Taxonomy" id="456999"/>
    <lineage>
        <taxon>Eukaryota</taxon>
        <taxon>Fungi</taxon>
        <taxon>Dikarya</taxon>
        <taxon>Basidiomycota</taxon>
        <taxon>Agaricomycotina</taxon>
        <taxon>Agaricomycetes</taxon>
        <taxon>Cantharellales</taxon>
        <taxon>Ceratobasidiaceae</taxon>
        <taxon>Rhizoctonia</taxon>
    </lineage>
</organism>
<dbReference type="InterPro" id="IPR050364">
    <property type="entry name" value="Cytochrome_P450_fung"/>
</dbReference>
<comment type="caution">
    <text evidence="11">The sequence shown here is derived from an EMBL/GenBank/DDBJ whole genome shotgun (WGS) entry which is preliminary data.</text>
</comment>
<dbReference type="SUPFAM" id="SSF48264">
    <property type="entry name" value="Cytochrome P450"/>
    <property type="match status" value="1"/>
</dbReference>
<dbReference type="PANTHER" id="PTHR46300">
    <property type="entry name" value="P450, PUTATIVE (EUROFUNG)-RELATED-RELATED"/>
    <property type="match status" value="1"/>
</dbReference>
<dbReference type="InterPro" id="IPR017972">
    <property type="entry name" value="Cyt_P450_CS"/>
</dbReference>
<keyword evidence="5 9" id="KW-0479">Metal-binding</keyword>
<proteinExistence type="inferred from homology"/>
<dbReference type="GO" id="GO:0004497">
    <property type="term" value="F:monooxygenase activity"/>
    <property type="evidence" value="ECO:0007669"/>
    <property type="project" value="UniProtKB-KW"/>
</dbReference>
<evidence type="ECO:0000256" key="3">
    <source>
        <dbReference type="ARBA" id="ARBA00010617"/>
    </source>
</evidence>
<dbReference type="InterPro" id="IPR002401">
    <property type="entry name" value="Cyt_P450_E_grp-I"/>
</dbReference>
<comment type="similarity">
    <text evidence="3 10">Belongs to the cytochrome P450 family.</text>
</comment>
<evidence type="ECO:0000256" key="8">
    <source>
        <dbReference type="ARBA" id="ARBA00023033"/>
    </source>
</evidence>
<comment type="pathway">
    <text evidence="2">Secondary metabolite biosynthesis.</text>
</comment>
<dbReference type="GO" id="GO:0020037">
    <property type="term" value="F:heme binding"/>
    <property type="evidence" value="ECO:0007669"/>
    <property type="project" value="InterPro"/>
</dbReference>
<evidence type="ECO:0000256" key="7">
    <source>
        <dbReference type="ARBA" id="ARBA00023004"/>
    </source>
</evidence>
<evidence type="ECO:0000256" key="9">
    <source>
        <dbReference type="PIRSR" id="PIRSR602401-1"/>
    </source>
</evidence>
<evidence type="ECO:0000256" key="1">
    <source>
        <dbReference type="ARBA" id="ARBA00001971"/>
    </source>
</evidence>
<name>A0A8H3BAS4_9AGAM</name>
<dbReference type="PRINTS" id="PR00463">
    <property type="entry name" value="EP450I"/>
</dbReference>
<evidence type="ECO:0000256" key="2">
    <source>
        <dbReference type="ARBA" id="ARBA00005179"/>
    </source>
</evidence>
<dbReference type="Proteomes" id="UP000663853">
    <property type="component" value="Unassembled WGS sequence"/>
</dbReference>
<dbReference type="InterPro" id="IPR036396">
    <property type="entry name" value="Cyt_P450_sf"/>
</dbReference>
<dbReference type="PANTHER" id="PTHR46300:SF7">
    <property type="entry name" value="P450, PUTATIVE (EUROFUNG)-RELATED"/>
    <property type="match status" value="1"/>
</dbReference>
<keyword evidence="4 9" id="KW-0349">Heme</keyword>
<gene>
    <name evidence="11" type="ORF">RDB_LOCUS51732</name>
</gene>
<dbReference type="GO" id="GO:0016705">
    <property type="term" value="F:oxidoreductase activity, acting on paired donors, with incorporation or reduction of molecular oxygen"/>
    <property type="evidence" value="ECO:0007669"/>
    <property type="project" value="InterPro"/>
</dbReference>
<reference evidence="11" key="1">
    <citation type="submission" date="2021-01" db="EMBL/GenBank/DDBJ databases">
        <authorList>
            <person name="Kaushik A."/>
        </authorList>
    </citation>
    <scope>NUCLEOTIDE SEQUENCE</scope>
    <source>
        <strain evidence="11">AG6-10EEA</strain>
    </source>
</reference>
<dbReference type="Pfam" id="PF00067">
    <property type="entry name" value="p450"/>
    <property type="match status" value="2"/>
</dbReference>
<dbReference type="InterPro" id="IPR001128">
    <property type="entry name" value="Cyt_P450"/>
</dbReference>
<feature type="binding site" description="axial binding residue" evidence="9">
    <location>
        <position position="464"/>
    </location>
    <ligand>
        <name>heme</name>
        <dbReference type="ChEBI" id="CHEBI:30413"/>
    </ligand>
    <ligandPart>
        <name>Fe</name>
        <dbReference type="ChEBI" id="CHEBI:18248"/>
    </ligandPart>
</feature>